<evidence type="ECO:0000256" key="5">
    <source>
        <dbReference type="ARBA" id="ARBA00022692"/>
    </source>
</evidence>
<accession>A0ABU3HCT3</accession>
<evidence type="ECO:0000313" key="10">
    <source>
        <dbReference type="Proteomes" id="UP001248709"/>
    </source>
</evidence>
<keyword evidence="10" id="KW-1185">Reference proteome</keyword>
<keyword evidence="4" id="KW-0309">Germination</keyword>
<gene>
    <name evidence="9" type="ORF">J2Z22_004231</name>
</gene>
<feature type="transmembrane region" description="Helical" evidence="8">
    <location>
        <begin position="341"/>
        <end position="359"/>
    </location>
</feature>
<keyword evidence="5 8" id="KW-0812">Transmembrane</keyword>
<name>A0ABU3HCT3_9BACL</name>
<evidence type="ECO:0000256" key="4">
    <source>
        <dbReference type="ARBA" id="ARBA00022544"/>
    </source>
</evidence>
<feature type="transmembrane region" description="Helical" evidence="8">
    <location>
        <begin position="145"/>
        <end position="164"/>
    </location>
</feature>
<sequence length="368" mass="41132">MSQSTKKITGLQMTFMVILFEIGSTPMFLIGGKVRQDAWLAMSIGAVAGFLLLLLYLWLQRRLPEMEWTGMLRFGFGRIAGSLTAIFYCGYFAYQAMRNVRDLGELTAITLLQSSPMSITMLVFLIIGGYAIWKGAEIIFRLPEILLPGLMLCYFILIGLFLLMKSADFRRLMPVAENGLRPLLNAALPDIVSFPFGQMIVFLLLWSLWEQTGVPSKYTIGAYIGVSLFLIFMVMLTISVLGPNLSHCSVLPLLEAVRTLSRLKFIERLDILAAIMIFIGIMIKMLIFFFCSVRIASILTNKSEKIWAMAVGAVIYGTSFIERNYTQHISIGLGPSLKVDVIFQVVIPLILALAVLLRGRKGFIPPGR</sequence>
<dbReference type="PANTHER" id="PTHR34975:SF2">
    <property type="entry name" value="SPORE GERMINATION PROTEIN A2"/>
    <property type="match status" value="1"/>
</dbReference>
<feature type="transmembrane region" description="Helical" evidence="8">
    <location>
        <begin position="71"/>
        <end position="94"/>
    </location>
</feature>
<dbReference type="NCBIfam" id="TIGR00912">
    <property type="entry name" value="2A0309"/>
    <property type="match status" value="1"/>
</dbReference>
<dbReference type="PANTHER" id="PTHR34975">
    <property type="entry name" value="SPORE GERMINATION PROTEIN A2"/>
    <property type="match status" value="1"/>
</dbReference>
<organism evidence="9 10">
    <name type="scientific">Paenibacillus forsythiae</name>
    <dbReference type="NCBI Taxonomy" id="365616"/>
    <lineage>
        <taxon>Bacteria</taxon>
        <taxon>Bacillati</taxon>
        <taxon>Bacillota</taxon>
        <taxon>Bacilli</taxon>
        <taxon>Bacillales</taxon>
        <taxon>Paenibacillaceae</taxon>
        <taxon>Paenibacillus</taxon>
    </lineage>
</organism>
<comment type="caution">
    <text evidence="9">The sequence shown here is derived from an EMBL/GenBank/DDBJ whole genome shotgun (WGS) entry which is preliminary data.</text>
</comment>
<dbReference type="InterPro" id="IPR004761">
    <property type="entry name" value="Spore_GerAB"/>
</dbReference>
<keyword evidence="7 8" id="KW-0472">Membrane</keyword>
<keyword evidence="6 8" id="KW-1133">Transmembrane helix</keyword>
<comment type="subcellular location">
    <subcellularLocation>
        <location evidence="1">Membrane</location>
        <topology evidence="1">Multi-pass membrane protein</topology>
    </subcellularLocation>
</comment>
<feature type="transmembrane region" description="Helical" evidence="8">
    <location>
        <begin position="38"/>
        <end position="59"/>
    </location>
</feature>
<feature type="transmembrane region" description="Helical" evidence="8">
    <location>
        <begin position="271"/>
        <end position="293"/>
    </location>
</feature>
<feature type="transmembrane region" description="Helical" evidence="8">
    <location>
        <begin position="12"/>
        <end position="32"/>
    </location>
</feature>
<proteinExistence type="inferred from homology"/>
<evidence type="ECO:0000313" key="9">
    <source>
        <dbReference type="EMBL" id="MDT3428638.1"/>
    </source>
</evidence>
<evidence type="ECO:0000256" key="7">
    <source>
        <dbReference type="ARBA" id="ARBA00023136"/>
    </source>
</evidence>
<dbReference type="Proteomes" id="UP001248709">
    <property type="component" value="Unassembled WGS sequence"/>
</dbReference>
<feature type="transmembrane region" description="Helical" evidence="8">
    <location>
        <begin position="220"/>
        <end position="242"/>
    </location>
</feature>
<evidence type="ECO:0000256" key="1">
    <source>
        <dbReference type="ARBA" id="ARBA00004141"/>
    </source>
</evidence>
<dbReference type="Pfam" id="PF03845">
    <property type="entry name" value="Spore_permease"/>
    <property type="match status" value="1"/>
</dbReference>
<feature type="transmembrane region" description="Helical" evidence="8">
    <location>
        <begin position="305"/>
        <end position="321"/>
    </location>
</feature>
<keyword evidence="3" id="KW-0813">Transport</keyword>
<evidence type="ECO:0000256" key="2">
    <source>
        <dbReference type="ARBA" id="ARBA00007998"/>
    </source>
</evidence>
<feature type="transmembrane region" description="Helical" evidence="8">
    <location>
        <begin position="184"/>
        <end position="208"/>
    </location>
</feature>
<evidence type="ECO:0000256" key="3">
    <source>
        <dbReference type="ARBA" id="ARBA00022448"/>
    </source>
</evidence>
<feature type="transmembrane region" description="Helical" evidence="8">
    <location>
        <begin position="114"/>
        <end position="133"/>
    </location>
</feature>
<evidence type="ECO:0000256" key="8">
    <source>
        <dbReference type="SAM" id="Phobius"/>
    </source>
</evidence>
<protein>
    <submittedName>
        <fullName evidence="9">Spore germination protein KB</fullName>
    </submittedName>
</protein>
<reference evidence="9 10" key="1">
    <citation type="submission" date="2023-07" db="EMBL/GenBank/DDBJ databases">
        <title>Genomic Encyclopedia of Type Strains, Phase IV (KMG-IV): sequencing the most valuable type-strain genomes for metagenomic binning, comparative biology and taxonomic classification.</title>
        <authorList>
            <person name="Goeker M."/>
        </authorList>
    </citation>
    <scope>NUCLEOTIDE SEQUENCE [LARGE SCALE GENOMIC DNA]</scope>
    <source>
        <strain evidence="9 10">T98</strain>
    </source>
</reference>
<dbReference type="EMBL" id="JAUSUY010000024">
    <property type="protein sequence ID" value="MDT3428638.1"/>
    <property type="molecule type" value="Genomic_DNA"/>
</dbReference>
<comment type="similarity">
    <text evidence="2">Belongs to the amino acid-polyamine-organocation (APC) superfamily. Spore germination protein (SGP) (TC 2.A.3.9) family.</text>
</comment>
<dbReference type="RefSeq" id="WP_025698277.1">
    <property type="nucleotide sequence ID" value="NZ_JAUSUY010000024.1"/>
</dbReference>
<evidence type="ECO:0000256" key="6">
    <source>
        <dbReference type="ARBA" id="ARBA00022989"/>
    </source>
</evidence>